<gene>
    <name evidence="1" type="ORF">AVEN_257050_1</name>
</gene>
<comment type="caution">
    <text evidence="1">The sequence shown here is derived from an EMBL/GenBank/DDBJ whole genome shotgun (WGS) entry which is preliminary data.</text>
</comment>
<dbReference type="AlphaFoldDB" id="A0A4Y2U5P3"/>
<evidence type="ECO:0000313" key="1">
    <source>
        <dbReference type="EMBL" id="GBO08295.1"/>
    </source>
</evidence>
<dbReference type="EMBL" id="BGPR01034094">
    <property type="protein sequence ID" value="GBO08295.1"/>
    <property type="molecule type" value="Genomic_DNA"/>
</dbReference>
<protein>
    <submittedName>
        <fullName evidence="1">Uncharacterized protein</fullName>
    </submittedName>
</protein>
<organism evidence="1 2">
    <name type="scientific">Araneus ventricosus</name>
    <name type="common">Orbweaver spider</name>
    <name type="synonym">Epeira ventricosa</name>
    <dbReference type="NCBI Taxonomy" id="182803"/>
    <lineage>
        <taxon>Eukaryota</taxon>
        <taxon>Metazoa</taxon>
        <taxon>Ecdysozoa</taxon>
        <taxon>Arthropoda</taxon>
        <taxon>Chelicerata</taxon>
        <taxon>Arachnida</taxon>
        <taxon>Araneae</taxon>
        <taxon>Araneomorphae</taxon>
        <taxon>Entelegynae</taxon>
        <taxon>Araneoidea</taxon>
        <taxon>Araneidae</taxon>
        <taxon>Araneus</taxon>
    </lineage>
</organism>
<dbReference type="Proteomes" id="UP000499080">
    <property type="component" value="Unassembled WGS sequence"/>
</dbReference>
<reference evidence="1 2" key="1">
    <citation type="journal article" date="2019" name="Sci. Rep.">
        <title>Orb-weaving spider Araneus ventricosus genome elucidates the spidroin gene catalogue.</title>
        <authorList>
            <person name="Kono N."/>
            <person name="Nakamura H."/>
            <person name="Ohtoshi R."/>
            <person name="Moran D.A.P."/>
            <person name="Shinohara A."/>
            <person name="Yoshida Y."/>
            <person name="Fujiwara M."/>
            <person name="Mori M."/>
            <person name="Tomita M."/>
            <person name="Arakawa K."/>
        </authorList>
    </citation>
    <scope>NUCLEOTIDE SEQUENCE [LARGE SCALE GENOMIC DNA]</scope>
</reference>
<accession>A0A4Y2U5P3</accession>
<sequence>MSSCEEPGHFGNCGCSPSLRPKPAPQPRPPFPCVHVGIRKFFDPAPRPQLPPPLVVHVRFGNCGCSPSLRPRTAPRSPCDCPPAIPDVIIRIYEGCGGCGSSTNQDCGGCGSRTNQDCGGCGSNANQDCGGYESGCSYSKLRPPPPPPPPRRPPPCCCKQCSEEHMRMSTSCTRRCTVLRQMETCSCSSGRKRRSLPRIRYNGRGECLLPMKAYQRYMILLEVVVALRCYSGSGSSEFFYAHV</sequence>
<name>A0A4Y2U5P3_ARAVE</name>
<keyword evidence="2" id="KW-1185">Reference proteome</keyword>
<evidence type="ECO:0000313" key="2">
    <source>
        <dbReference type="Proteomes" id="UP000499080"/>
    </source>
</evidence>
<proteinExistence type="predicted"/>